<sequence length="954" mass="110797">MEQPKFIDYQNPDNKGLDFDFLREEGIHLIQKLTGAFWTDYNEHDPGVTILEQLCYALTEISYRTQFDIKDILYSENKTEQSFFRPDQVLPCNALTINDYRKLLFDSVFEIKNVWLFPVISPNSELNGLYRILLDVDETVSTESNKQRVLQKALNVFNENRNLGEDIEEINILNPLDIKLVADIDLNGEVAAEKVLAQIFFKVDEYLCPEIKFYSLEELLEQGYSLNDIFNGPLLKHGFVKTEELPAKIDKILISEIMKIIMQINGVSSVKNLKLVADGVEYENQINIGPYQLPKLISIDKDQQEQNSIEFYKNGISNQTLNIEEVKRTLNEMKSANRRVYRLSEETIEIPKGEKLDLKSYYSIQNQFPTVYGIGEDGIPNSPSEKRKGQAMQLKGYLMLFEQLLANSLAQLEHAKELLSIGGSYSKSYYSQPLSSVPKSDLLFKNTDELEIDLLSPDNEAIPINYIKGLPKIMEMGEDHHDRIQRLLDYLLALHGEEFGQSLSQFNYYFTRHEFERFLINNKTYFLQFLPFINKNRTKGFNYQKGLSEIGNISGIEAKISVLLGLSSFVPDADKKDLIYQKKSFFNHFEAHQLKLIDMLADHEKAGDFRAIATEVVEERFELVDDEEINIDEISNDLKVKLIERSAFKSAGVVTTQNLKEGLSIENYRVGRLNDSIKSTSVLFFSKEHNQWIELAKYRDPEEAEASVLLHCALFKELNIKSEGIHLLEHILLRPTAEEKKFGIYILDQSGNRMLGSDKTFTFQERVKITGQLQTYLKEFDKYSVEITSSKDFEIQLSIEELDLKFVSIHADESVEATHEALEKLYEFLIDKRNIVDYNHKIGFFIKNSEESPRIPENFYSYRMSVFFPDWTARFDNPEFKSIAEEVVFKQQPASVALSTHWLDISKMQELEEKYFRWADLKQKRTKESENEEKFQQAVDELTRFIFQFYHMDA</sequence>
<dbReference type="Proteomes" id="UP000636010">
    <property type="component" value="Unassembled WGS sequence"/>
</dbReference>
<dbReference type="EMBL" id="BMEC01000012">
    <property type="protein sequence ID" value="GGC46993.1"/>
    <property type="molecule type" value="Genomic_DNA"/>
</dbReference>
<keyword evidence="1" id="KW-0175">Coiled coil</keyword>
<organism evidence="2 3">
    <name type="scientific">Marivirga lumbricoides</name>
    <dbReference type="NCBI Taxonomy" id="1046115"/>
    <lineage>
        <taxon>Bacteria</taxon>
        <taxon>Pseudomonadati</taxon>
        <taxon>Bacteroidota</taxon>
        <taxon>Cytophagia</taxon>
        <taxon>Cytophagales</taxon>
        <taxon>Marivirgaceae</taxon>
        <taxon>Marivirga</taxon>
    </lineage>
</organism>
<accession>A0ABQ1MXQ8</accession>
<evidence type="ECO:0000313" key="3">
    <source>
        <dbReference type="Proteomes" id="UP000636010"/>
    </source>
</evidence>
<keyword evidence="3" id="KW-1185">Reference proteome</keyword>
<reference evidence="3" key="1">
    <citation type="journal article" date="2019" name="Int. J. Syst. Evol. Microbiol.">
        <title>The Global Catalogue of Microorganisms (GCM) 10K type strain sequencing project: providing services to taxonomists for standard genome sequencing and annotation.</title>
        <authorList>
            <consortium name="The Broad Institute Genomics Platform"/>
            <consortium name="The Broad Institute Genome Sequencing Center for Infectious Disease"/>
            <person name="Wu L."/>
            <person name="Ma J."/>
        </authorList>
    </citation>
    <scope>NUCLEOTIDE SEQUENCE [LARGE SCALE GENOMIC DNA]</scope>
    <source>
        <strain evidence="3">CGMCC 1.10832</strain>
    </source>
</reference>
<comment type="caution">
    <text evidence="2">The sequence shown here is derived from an EMBL/GenBank/DDBJ whole genome shotgun (WGS) entry which is preliminary data.</text>
</comment>
<evidence type="ECO:0000313" key="2">
    <source>
        <dbReference type="EMBL" id="GGC46993.1"/>
    </source>
</evidence>
<name>A0ABQ1MXQ8_9BACT</name>
<proteinExistence type="predicted"/>
<evidence type="ECO:0000256" key="1">
    <source>
        <dbReference type="SAM" id="Coils"/>
    </source>
</evidence>
<dbReference type="RefSeq" id="WP_188466121.1">
    <property type="nucleotide sequence ID" value="NZ_BAABHU010000012.1"/>
</dbReference>
<gene>
    <name evidence="2" type="ORF">GCM10011506_35740</name>
</gene>
<protein>
    <submittedName>
        <fullName evidence="2">Uncharacterized protein</fullName>
    </submittedName>
</protein>
<feature type="coiled-coil region" evidence="1">
    <location>
        <begin position="316"/>
        <end position="346"/>
    </location>
</feature>